<dbReference type="PANTHER" id="PTHR43180:SF31">
    <property type="entry name" value="CHAIN DEHYDROGENASE_REDUCTASE, PUTATIVE (AFU_ORTHOLOGUE AFUA_2G16570)-RELATED"/>
    <property type="match status" value="1"/>
</dbReference>
<evidence type="ECO:0000313" key="4">
    <source>
        <dbReference type="EMBL" id="KAF4951362.1"/>
    </source>
</evidence>
<name>A0A8H4WUY8_9HYPO</name>
<dbReference type="OrthoDB" id="5371740at2759"/>
<accession>A0A8H4WUY8</accession>
<evidence type="ECO:0000256" key="3">
    <source>
        <dbReference type="ARBA" id="ARBA00023002"/>
    </source>
</evidence>
<organism evidence="4 5">
    <name type="scientific">Fusarium gaditjirri</name>
    <dbReference type="NCBI Taxonomy" id="282569"/>
    <lineage>
        <taxon>Eukaryota</taxon>
        <taxon>Fungi</taxon>
        <taxon>Dikarya</taxon>
        <taxon>Ascomycota</taxon>
        <taxon>Pezizomycotina</taxon>
        <taxon>Sordariomycetes</taxon>
        <taxon>Hypocreomycetidae</taxon>
        <taxon>Hypocreales</taxon>
        <taxon>Nectriaceae</taxon>
        <taxon>Fusarium</taxon>
        <taxon>Fusarium nisikadoi species complex</taxon>
    </lineage>
</organism>
<dbReference type="InterPro" id="IPR036291">
    <property type="entry name" value="NAD(P)-bd_dom_sf"/>
</dbReference>
<dbReference type="GO" id="GO:0016491">
    <property type="term" value="F:oxidoreductase activity"/>
    <property type="evidence" value="ECO:0007669"/>
    <property type="project" value="UniProtKB-KW"/>
</dbReference>
<dbReference type="SUPFAM" id="SSF51735">
    <property type="entry name" value="NAD(P)-binding Rossmann-fold domains"/>
    <property type="match status" value="1"/>
</dbReference>
<dbReference type="Proteomes" id="UP000604273">
    <property type="component" value="Unassembled WGS sequence"/>
</dbReference>
<evidence type="ECO:0000313" key="5">
    <source>
        <dbReference type="Proteomes" id="UP000604273"/>
    </source>
</evidence>
<reference evidence="4" key="2">
    <citation type="submission" date="2020-05" db="EMBL/GenBank/DDBJ databases">
        <authorList>
            <person name="Kim H.-S."/>
            <person name="Proctor R.H."/>
            <person name="Brown D.W."/>
        </authorList>
    </citation>
    <scope>NUCLEOTIDE SEQUENCE</scope>
    <source>
        <strain evidence="4">NRRL 45417</strain>
    </source>
</reference>
<dbReference type="EMBL" id="JABFAI010000179">
    <property type="protein sequence ID" value="KAF4951362.1"/>
    <property type="molecule type" value="Genomic_DNA"/>
</dbReference>
<dbReference type="Gene3D" id="3.40.50.720">
    <property type="entry name" value="NAD(P)-binding Rossmann-like Domain"/>
    <property type="match status" value="1"/>
</dbReference>
<keyword evidence="3" id="KW-0560">Oxidoreductase</keyword>
<keyword evidence="5" id="KW-1185">Reference proteome</keyword>
<comment type="similarity">
    <text evidence="1">Belongs to the short-chain dehydrogenases/reductases (SDR) family.</text>
</comment>
<comment type="caution">
    <text evidence="4">The sequence shown here is derived from an EMBL/GenBank/DDBJ whole genome shotgun (WGS) entry which is preliminary data.</text>
</comment>
<protein>
    <submittedName>
        <fullName evidence="4">Uncharacterized protein</fullName>
    </submittedName>
</protein>
<reference evidence="4" key="1">
    <citation type="journal article" date="2020" name="BMC Genomics">
        <title>Correction to: Identification and distribution of gene clusters required for synthesis of sphingolipid metabolism inhibitors in diverse species of the filamentous fungus Fusarium.</title>
        <authorList>
            <person name="Kim H.S."/>
            <person name="Lohmar J.M."/>
            <person name="Busman M."/>
            <person name="Brown D.W."/>
            <person name="Naumann T.A."/>
            <person name="Divon H.H."/>
            <person name="Lysoe E."/>
            <person name="Uhlig S."/>
            <person name="Proctor R.H."/>
        </authorList>
    </citation>
    <scope>NUCLEOTIDE SEQUENCE</scope>
    <source>
        <strain evidence="4">NRRL 45417</strain>
    </source>
</reference>
<sequence length="232" mass="26143">MPQYHISSPVNCDIDSNGCKIAEKVAIVTRGANGIGEAYVRALYNSEWDRNVDFGERLTSELIVSKFVSCDVTIWEDQFHLFKETTQLSSSGKIHYVIANADMTKEDQTFTFDVQAPVFSMFLDPRSTAHFTTEAECVIARWIIHTGILSQDQFDQVKESGVELATTEDAGECALRILSDASINGRTLFICARKWAPRGYMDLNIEDYPEGLIQEIQEDQMRHAPVDFGLFP</sequence>
<dbReference type="AlphaFoldDB" id="A0A8H4WUY8"/>
<keyword evidence="2" id="KW-0521">NADP</keyword>
<evidence type="ECO:0000256" key="1">
    <source>
        <dbReference type="ARBA" id="ARBA00006484"/>
    </source>
</evidence>
<dbReference type="PANTHER" id="PTHR43180">
    <property type="entry name" value="3-OXOACYL-(ACYL-CARRIER-PROTEIN) REDUCTASE (AFU_ORTHOLOGUE AFUA_6G11210)"/>
    <property type="match status" value="1"/>
</dbReference>
<evidence type="ECO:0000256" key="2">
    <source>
        <dbReference type="ARBA" id="ARBA00022857"/>
    </source>
</evidence>
<gene>
    <name evidence="4" type="ORF">FGADI_7560</name>
</gene>
<proteinExistence type="inferred from homology"/>